<dbReference type="PROSITE" id="PS51257">
    <property type="entry name" value="PROKAR_LIPOPROTEIN"/>
    <property type="match status" value="1"/>
</dbReference>
<dbReference type="Pfam" id="PF05145">
    <property type="entry name" value="AbrB"/>
    <property type="match status" value="1"/>
</dbReference>
<gene>
    <name evidence="2" type="ORF">MW290_14745</name>
</gene>
<dbReference type="NCBIfam" id="TIGR03082">
    <property type="entry name" value="Gneg_AbrB_dup"/>
    <property type="match status" value="2"/>
</dbReference>
<protein>
    <submittedName>
        <fullName evidence="2">AbrB family transcriptional regulator</fullName>
    </submittedName>
</protein>
<dbReference type="Proteomes" id="UP001056201">
    <property type="component" value="Chromosome 2"/>
</dbReference>
<dbReference type="PIRSF" id="PIRSF038991">
    <property type="entry name" value="Protein_AbrB"/>
    <property type="match status" value="1"/>
</dbReference>
<feature type="transmembrane region" description="Helical" evidence="1">
    <location>
        <begin position="144"/>
        <end position="166"/>
    </location>
</feature>
<accession>A0ABY4SDN2</accession>
<evidence type="ECO:0000313" key="3">
    <source>
        <dbReference type="Proteomes" id="UP001056201"/>
    </source>
</evidence>
<dbReference type="InterPro" id="IPR007820">
    <property type="entry name" value="AbrB_fam"/>
</dbReference>
<name>A0ABY4SDN2_AQUTE</name>
<dbReference type="EMBL" id="CP097636">
    <property type="protein sequence ID" value="URI10275.1"/>
    <property type="molecule type" value="Genomic_DNA"/>
</dbReference>
<feature type="transmembrane region" description="Helical" evidence="1">
    <location>
        <begin position="36"/>
        <end position="60"/>
    </location>
</feature>
<keyword evidence="1" id="KW-0472">Membrane</keyword>
<feature type="transmembrane region" description="Helical" evidence="1">
    <location>
        <begin position="236"/>
        <end position="253"/>
    </location>
</feature>
<feature type="transmembrane region" description="Helical" evidence="1">
    <location>
        <begin position="265"/>
        <end position="295"/>
    </location>
</feature>
<sequence length="354" mass="36204">MTRRPDSRWLLRVAGTLVLALLAALACEQLGTPLPWMIGPLLVTALGCVAGLPLAAAGPLRNAGQWAIGTSLGLYFSPQVLALLGPLAPALVAGIAWALLIGGLFAAALRRALPGVDPATAHFAAAIGGASEMAVLAERHGGRVDLVAAAHSLRVLLVVLIIPFGYQAAGLHGLDATPLAVRAVQPAGLALLAAATAAGSLLVWRLGLPNPWVLGSLAVSAALSGAGVELSALPGWVSHAGQLFIGVALGSRFNRRFVHTAPRWLAAVAIGTLAMIAASGVFAWLLAQLIGLHWATVLLGTSPGGIAEMCITAKVLQLGVPVVTAFHVVRYVAVLLLTGPMFRRRQQRLAGVGA</sequence>
<dbReference type="InterPro" id="IPR017516">
    <property type="entry name" value="AbrB_dup"/>
</dbReference>
<dbReference type="PANTHER" id="PTHR38457">
    <property type="entry name" value="REGULATOR ABRB-RELATED"/>
    <property type="match status" value="1"/>
</dbReference>
<proteinExistence type="predicted"/>
<reference evidence="2" key="1">
    <citation type="submission" date="2022-05" db="EMBL/GenBank/DDBJ databases">
        <title>An RpoN-dependent PEP-CTERM gene is involved in floc formation of an Aquincola tertiaricarbonis strain.</title>
        <authorList>
            <person name="Qiu D."/>
            <person name="Xia M."/>
        </authorList>
    </citation>
    <scope>NUCLEOTIDE SEQUENCE</scope>
    <source>
        <strain evidence="2">RN12</strain>
    </source>
</reference>
<keyword evidence="1" id="KW-1133">Transmembrane helix</keyword>
<evidence type="ECO:0000256" key="1">
    <source>
        <dbReference type="SAM" id="Phobius"/>
    </source>
</evidence>
<feature type="transmembrane region" description="Helical" evidence="1">
    <location>
        <begin position="81"/>
        <end position="107"/>
    </location>
</feature>
<feature type="transmembrane region" description="Helical" evidence="1">
    <location>
        <begin position="186"/>
        <end position="204"/>
    </location>
</feature>
<feature type="transmembrane region" description="Helical" evidence="1">
    <location>
        <begin position="315"/>
        <end position="338"/>
    </location>
</feature>
<keyword evidence="1" id="KW-0812">Transmembrane</keyword>
<dbReference type="PANTHER" id="PTHR38457:SF1">
    <property type="entry name" value="REGULATOR ABRB-RELATED"/>
    <property type="match status" value="1"/>
</dbReference>
<evidence type="ECO:0000313" key="2">
    <source>
        <dbReference type="EMBL" id="URI10275.1"/>
    </source>
</evidence>
<keyword evidence="3" id="KW-1185">Reference proteome</keyword>
<organism evidence="2 3">
    <name type="scientific">Aquincola tertiaricarbonis</name>
    <dbReference type="NCBI Taxonomy" id="391953"/>
    <lineage>
        <taxon>Bacteria</taxon>
        <taxon>Pseudomonadati</taxon>
        <taxon>Pseudomonadota</taxon>
        <taxon>Betaproteobacteria</taxon>
        <taxon>Burkholderiales</taxon>
        <taxon>Sphaerotilaceae</taxon>
        <taxon>Aquincola</taxon>
    </lineage>
</organism>
<dbReference type="RefSeq" id="WP_250198479.1">
    <property type="nucleotide sequence ID" value="NZ_CP097636.1"/>
</dbReference>